<dbReference type="InterPro" id="IPR038666">
    <property type="entry name" value="SSP1_head-tail_sf"/>
</dbReference>
<reference evidence="1 2" key="1">
    <citation type="submission" date="2016-11" db="EMBL/GenBank/DDBJ databases">
        <authorList>
            <person name="Varghese N."/>
            <person name="Submissions S."/>
        </authorList>
    </citation>
    <scope>NUCLEOTIDE SEQUENCE [LARGE SCALE GENOMIC DNA]</scope>
    <source>
        <strain evidence="1 2">DSM 15287</strain>
    </source>
</reference>
<dbReference type="Proteomes" id="UP000322917">
    <property type="component" value="Unassembled WGS sequence"/>
</dbReference>
<dbReference type="NCBIfam" id="TIGR01563">
    <property type="entry name" value="gp16_SPP1"/>
    <property type="match status" value="1"/>
</dbReference>
<sequence length="112" mass="12703">MNPGELNCRITLQQETKVPDGQGGYATAYAPRSIVWAKVITVTAKTTDQYEQMVPEILHRIIIRYRRNVAVTDRIQYGSRVFEQIGPPIDEGEKHAFLRLECREVVADAADD</sequence>
<accession>A0A1M6GKR3</accession>
<proteinExistence type="predicted"/>
<gene>
    <name evidence="1" type="ORF">SAMN02745170_01737</name>
</gene>
<dbReference type="Pfam" id="PF05521">
    <property type="entry name" value="Phage_HCP"/>
    <property type="match status" value="1"/>
</dbReference>
<dbReference type="InterPro" id="IPR008767">
    <property type="entry name" value="Phage_SPP1_head-tail_adaptor"/>
</dbReference>
<name>A0A1M6GKR3_9FIRM</name>
<evidence type="ECO:0000313" key="1">
    <source>
        <dbReference type="EMBL" id="SHJ10519.1"/>
    </source>
</evidence>
<keyword evidence="2" id="KW-1185">Reference proteome</keyword>
<dbReference type="Gene3D" id="2.40.10.270">
    <property type="entry name" value="Bacteriophage SPP1 head-tail adaptor protein"/>
    <property type="match status" value="1"/>
</dbReference>
<dbReference type="EMBL" id="FQZD01000012">
    <property type="protein sequence ID" value="SHJ10519.1"/>
    <property type="molecule type" value="Genomic_DNA"/>
</dbReference>
<dbReference type="AlphaFoldDB" id="A0A1M6GKR3"/>
<dbReference type="OrthoDB" id="9808209at2"/>
<organism evidence="1 2">
    <name type="scientific">Propionispora hippei DSM 15287</name>
    <dbReference type="NCBI Taxonomy" id="1123003"/>
    <lineage>
        <taxon>Bacteria</taxon>
        <taxon>Bacillati</taxon>
        <taxon>Bacillota</taxon>
        <taxon>Negativicutes</taxon>
        <taxon>Selenomonadales</taxon>
        <taxon>Sporomusaceae</taxon>
        <taxon>Propionispora</taxon>
    </lineage>
</organism>
<evidence type="ECO:0000313" key="2">
    <source>
        <dbReference type="Proteomes" id="UP000322917"/>
    </source>
</evidence>
<dbReference type="RefSeq" id="WP_149734513.1">
    <property type="nucleotide sequence ID" value="NZ_FQZD01000012.1"/>
</dbReference>
<protein>
    <submittedName>
        <fullName evidence="1">Phage head-tail adaptor, putative, SPP1 family</fullName>
    </submittedName>
</protein>